<dbReference type="SUPFAM" id="SSF50129">
    <property type="entry name" value="GroES-like"/>
    <property type="match status" value="1"/>
</dbReference>
<dbReference type="GO" id="GO:0016491">
    <property type="term" value="F:oxidoreductase activity"/>
    <property type="evidence" value="ECO:0007669"/>
    <property type="project" value="UniProtKB-KW"/>
</dbReference>
<dbReference type="GO" id="GO:0008270">
    <property type="term" value="F:zinc ion binding"/>
    <property type="evidence" value="ECO:0007669"/>
    <property type="project" value="InterPro"/>
</dbReference>
<dbReference type="PROSITE" id="PS00059">
    <property type="entry name" value="ADH_ZINC"/>
    <property type="match status" value="1"/>
</dbReference>
<keyword evidence="2" id="KW-0862">Zinc</keyword>
<dbReference type="Pfam" id="PF00107">
    <property type="entry name" value="ADH_zinc_N"/>
    <property type="match status" value="1"/>
</dbReference>
<evidence type="ECO:0000256" key="2">
    <source>
        <dbReference type="ARBA" id="ARBA00022833"/>
    </source>
</evidence>
<proteinExistence type="predicted"/>
<feature type="non-terminal residue" evidence="6">
    <location>
        <position position="216"/>
    </location>
</feature>
<name>X0U543_9ZZZZ</name>
<feature type="domain" description="Alcohol dehydrogenase-like C-terminal" evidence="4">
    <location>
        <begin position="176"/>
        <end position="216"/>
    </location>
</feature>
<accession>X0U543</accession>
<keyword evidence="3" id="KW-0560">Oxidoreductase</keyword>
<dbReference type="InterPro" id="IPR013154">
    <property type="entry name" value="ADH-like_N"/>
</dbReference>
<sequence length="216" mass="23186">MKTMVLSQYNTPLEIHDREIPRVDSGEVLLKVKACGICQTDLKIIRGVIPPPIVTLPHVLGHEVVGEVVAVGDLVSEVQPGEVGVVYSYVTCHDCNLCLAGRENLCIHLERIGFEREGGFTEYLKIPAYNFCAFSKDLAVEKMAILADAIGTPYRAITGLAKVRPGQNVLIVGAGGLGIHAVQIAKLCGANVTVVDLDPNARDLAKIYGADETLDP</sequence>
<dbReference type="EMBL" id="BARS01015794">
    <property type="protein sequence ID" value="GAF94451.1"/>
    <property type="molecule type" value="Genomic_DNA"/>
</dbReference>
<dbReference type="Gene3D" id="3.90.180.10">
    <property type="entry name" value="Medium-chain alcohol dehydrogenases, catalytic domain"/>
    <property type="match status" value="1"/>
</dbReference>
<dbReference type="PANTHER" id="PTHR43401">
    <property type="entry name" value="L-THREONINE 3-DEHYDROGENASE"/>
    <property type="match status" value="1"/>
</dbReference>
<evidence type="ECO:0000259" key="4">
    <source>
        <dbReference type="Pfam" id="PF00107"/>
    </source>
</evidence>
<evidence type="ECO:0000256" key="3">
    <source>
        <dbReference type="ARBA" id="ARBA00023002"/>
    </source>
</evidence>
<dbReference type="Gene3D" id="3.40.50.720">
    <property type="entry name" value="NAD(P)-binding Rossmann-like Domain"/>
    <property type="match status" value="1"/>
</dbReference>
<evidence type="ECO:0000256" key="1">
    <source>
        <dbReference type="ARBA" id="ARBA00022723"/>
    </source>
</evidence>
<organism evidence="6">
    <name type="scientific">marine sediment metagenome</name>
    <dbReference type="NCBI Taxonomy" id="412755"/>
    <lineage>
        <taxon>unclassified sequences</taxon>
        <taxon>metagenomes</taxon>
        <taxon>ecological metagenomes</taxon>
    </lineage>
</organism>
<feature type="domain" description="Alcohol dehydrogenase-like N-terminal" evidence="5">
    <location>
        <begin position="25"/>
        <end position="131"/>
    </location>
</feature>
<dbReference type="InterPro" id="IPR013149">
    <property type="entry name" value="ADH-like_C"/>
</dbReference>
<dbReference type="InterPro" id="IPR036291">
    <property type="entry name" value="NAD(P)-bd_dom_sf"/>
</dbReference>
<keyword evidence="1" id="KW-0479">Metal-binding</keyword>
<gene>
    <name evidence="6" type="ORF">S01H1_26081</name>
</gene>
<dbReference type="InterPro" id="IPR002328">
    <property type="entry name" value="ADH_Zn_CS"/>
</dbReference>
<comment type="caution">
    <text evidence="6">The sequence shown here is derived from an EMBL/GenBank/DDBJ whole genome shotgun (WGS) entry which is preliminary data.</text>
</comment>
<evidence type="ECO:0000259" key="5">
    <source>
        <dbReference type="Pfam" id="PF08240"/>
    </source>
</evidence>
<reference evidence="6" key="1">
    <citation type="journal article" date="2014" name="Front. Microbiol.">
        <title>High frequency of phylogenetically diverse reductive dehalogenase-homologous genes in deep subseafloor sedimentary metagenomes.</title>
        <authorList>
            <person name="Kawai M."/>
            <person name="Futagami T."/>
            <person name="Toyoda A."/>
            <person name="Takaki Y."/>
            <person name="Nishi S."/>
            <person name="Hori S."/>
            <person name="Arai W."/>
            <person name="Tsubouchi T."/>
            <person name="Morono Y."/>
            <person name="Uchiyama I."/>
            <person name="Ito T."/>
            <person name="Fujiyama A."/>
            <person name="Inagaki F."/>
            <person name="Takami H."/>
        </authorList>
    </citation>
    <scope>NUCLEOTIDE SEQUENCE</scope>
    <source>
        <strain evidence="6">Expedition CK06-06</strain>
    </source>
</reference>
<dbReference type="AlphaFoldDB" id="X0U543"/>
<dbReference type="Pfam" id="PF08240">
    <property type="entry name" value="ADH_N"/>
    <property type="match status" value="1"/>
</dbReference>
<dbReference type="SUPFAM" id="SSF51735">
    <property type="entry name" value="NAD(P)-binding Rossmann-fold domains"/>
    <property type="match status" value="1"/>
</dbReference>
<evidence type="ECO:0000313" key="6">
    <source>
        <dbReference type="EMBL" id="GAF94451.1"/>
    </source>
</evidence>
<protein>
    <submittedName>
        <fullName evidence="6">Uncharacterized protein</fullName>
    </submittedName>
</protein>
<dbReference type="PANTHER" id="PTHR43401:SF4">
    <property type="entry name" value="D-ARABINOSE 1-DEHYDROGENASE (NADP(+))"/>
    <property type="match status" value="1"/>
</dbReference>
<dbReference type="InterPro" id="IPR050129">
    <property type="entry name" value="Zn_alcohol_dh"/>
</dbReference>
<dbReference type="InterPro" id="IPR011032">
    <property type="entry name" value="GroES-like_sf"/>
</dbReference>